<sequence length="161" mass="18518">MEKGKLSFKLDDRGKRKINIAELDRIYDKKQDDNDTSLTSSNVKNISNKTLSDAIENSKDVEIQYLKKLIATHENETENLRDALKLSQEGHNRTTLLLEDKSDGAGGFEKGLKALEARITNQEKTAKDLQEKKDKILRQNLLLKRALKAERSKKWYQKLFA</sequence>
<organism evidence="2 3">
    <name type="scientific">Dokdonia pacifica</name>
    <dbReference type="NCBI Taxonomy" id="1627892"/>
    <lineage>
        <taxon>Bacteria</taxon>
        <taxon>Pseudomonadati</taxon>
        <taxon>Bacteroidota</taxon>
        <taxon>Flavobacteriia</taxon>
        <taxon>Flavobacteriales</taxon>
        <taxon>Flavobacteriaceae</taxon>
        <taxon>Dokdonia</taxon>
    </lineage>
</organism>
<dbReference type="AlphaFoldDB" id="A0A239AI01"/>
<evidence type="ECO:0000313" key="2">
    <source>
        <dbReference type="EMBL" id="SNR95265.1"/>
    </source>
</evidence>
<name>A0A239AI01_9FLAO</name>
<keyword evidence="3" id="KW-1185">Reference proteome</keyword>
<dbReference type="Proteomes" id="UP000198379">
    <property type="component" value="Unassembled WGS sequence"/>
</dbReference>
<proteinExistence type="predicted"/>
<protein>
    <submittedName>
        <fullName evidence="2">Uncharacterized protein</fullName>
    </submittedName>
</protein>
<evidence type="ECO:0000313" key="3">
    <source>
        <dbReference type="Proteomes" id="UP000198379"/>
    </source>
</evidence>
<evidence type="ECO:0000256" key="1">
    <source>
        <dbReference type="SAM" id="Coils"/>
    </source>
</evidence>
<dbReference type="RefSeq" id="WP_143337150.1">
    <property type="nucleotide sequence ID" value="NZ_BMEP01000008.1"/>
</dbReference>
<keyword evidence="1" id="KW-0175">Coiled coil</keyword>
<feature type="coiled-coil region" evidence="1">
    <location>
        <begin position="112"/>
        <end position="146"/>
    </location>
</feature>
<dbReference type="EMBL" id="FZNY01000004">
    <property type="protein sequence ID" value="SNR95265.1"/>
    <property type="molecule type" value="Genomic_DNA"/>
</dbReference>
<gene>
    <name evidence="2" type="ORF">SAMN06265376_104458</name>
</gene>
<reference evidence="2 3" key="1">
    <citation type="submission" date="2017-06" db="EMBL/GenBank/DDBJ databases">
        <authorList>
            <person name="Kim H.J."/>
            <person name="Triplett B.A."/>
        </authorList>
    </citation>
    <scope>NUCLEOTIDE SEQUENCE [LARGE SCALE GENOMIC DNA]</scope>
    <source>
        <strain evidence="2 3">DSM 25597</strain>
    </source>
</reference>
<dbReference type="OrthoDB" id="270408at2"/>
<accession>A0A239AI01</accession>